<evidence type="ECO:0000256" key="3">
    <source>
        <dbReference type="ARBA" id="ARBA00022729"/>
    </source>
</evidence>
<keyword evidence="4" id="KW-1133">Transmembrane helix</keyword>
<dbReference type="InterPro" id="IPR012334">
    <property type="entry name" value="Pectin_lyas_fold"/>
</dbReference>
<reference evidence="6 7" key="1">
    <citation type="submission" date="2019-09" db="EMBL/GenBank/DDBJ databases">
        <authorList>
            <person name="Depoorter E."/>
        </authorList>
    </citation>
    <scope>NUCLEOTIDE SEQUENCE [LARGE SCALE GENOMIC DNA]</scope>
    <source>
        <strain evidence="6">LMG 30113</strain>
    </source>
</reference>
<dbReference type="SUPFAM" id="SSF51126">
    <property type="entry name" value="Pectin lyase-like"/>
    <property type="match status" value="1"/>
</dbReference>
<evidence type="ECO:0000259" key="5">
    <source>
        <dbReference type="SMART" id="SM00912"/>
    </source>
</evidence>
<dbReference type="SMART" id="SM00912">
    <property type="entry name" value="Haemagg_act"/>
    <property type="match status" value="1"/>
</dbReference>
<evidence type="ECO:0000313" key="6">
    <source>
        <dbReference type="EMBL" id="VWB30107.1"/>
    </source>
</evidence>
<keyword evidence="7" id="KW-1185">Reference proteome</keyword>
<dbReference type="EMBL" id="CABVQD010000002">
    <property type="protein sequence ID" value="VWB30107.1"/>
    <property type="molecule type" value="Genomic_DNA"/>
</dbReference>
<dbReference type="NCBIfam" id="TIGR01901">
    <property type="entry name" value="adhes_NPXG"/>
    <property type="match status" value="1"/>
</dbReference>
<evidence type="ECO:0000256" key="2">
    <source>
        <dbReference type="ARBA" id="ARBA00022525"/>
    </source>
</evidence>
<dbReference type="Pfam" id="PF05860">
    <property type="entry name" value="TPS"/>
    <property type="match status" value="1"/>
</dbReference>
<comment type="subcellular location">
    <subcellularLocation>
        <location evidence="1">Secreted</location>
    </subcellularLocation>
</comment>
<dbReference type="InterPro" id="IPR024973">
    <property type="entry name" value="ESPR"/>
</dbReference>
<dbReference type="InterPro" id="IPR011050">
    <property type="entry name" value="Pectin_lyase_fold/virulence"/>
</dbReference>
<evidence type="ECO:0000256" key="4">
    <source>
        <dbReference type="SAM" id="Phobius"/>
    </source>
</evidence>
<dbReference type="InterPro" id="IPR011493">
    <property type="entry name" value="GLUG"/>
</dbReference>
<name>A0A6P2IKS3_9BURK</name>
<dbReference type="Gene3D" id="2.160.20.110">
    <property type="match status" value="3"/>
</dbReference>
<dbReference type="RefSeq" id="WP_174923084.1">
    <property type="nucleotide sequence ID" value="NZ_CABVQD010000002.1"/>
</dbReference>
<keyword evidence="4" id="KW-0812">Transmembrane</keyword>
<evidence type="ECO:0000256" key="1">
    <source>
        <dbReference type="ARBA" id="ARBA00004613"/>
    </source>
</evidence>
<accession>A0A6P2IKS3</accession>
<dbReference type="PANTHER" id="PTHR12338">
    <property type="entry name" value="AUTOTRANSPORTER"/>
    <property type="match status" value="1"/>
</dbReference>
<organism evidence="6 7">
    <name type="scientific">Burkholderia paludis</name>
    <dbReference type="NCBI Taxonomy" id="1506587"/>
    <lineage>
        <taxon>Bacteria</taxon>
        <taxon>Pseudomonadati</taxon>
        <taxon>Pseudomonadota</taxon>
        <taxon>Betaproteobacteria</taxon>
        <taxon>Burkholderiales</taxon>
        <taxon>Burkholderiaceae</taxon>
        <taxon>Burkholderia</taxon>
        <taxon>Burkholderia cepacia complex</taxon>
    </lineage>
</organism>
<dbReference type="PANTHER" id="PTHR12338:SF8">
    <property type="entry name" value="HEME_HEMOPEXIN-BINDING PROTEIN"/>
    <property type="match status" value="1"/>
</dbReference>
<protein>
    <submittedName>
        <fullName evidence="6">Filamentous hemagglutinin</fullName>
    </submittedName>
</protein>
<gene>
    <name evidence="6" type="ORF">BPA30113_01152</name>
</gene>
<keyword evidence="4" id="KW-0472">Membrane</keyword>
<keyword evidence="2" id="KW-0964">Secreted</keyword>
<dbReference type="AlphaFoldDB" id="A0A6P2IKS3"/>
<dbReference type="Gene3D" id="2.160.20.10">
    <property type="entry name" value="Single-stranded right-handed beta-helix, Pectin lyase-like"/>
    <property type="match status" value="1"/>
</dbReference>
<feature type="transmembrane region" description="Helical" evidence="4">
    <location>
        <begin position="35"/>
        <end position="53"/>
    </location>
</feature>
<dbReference type="Pfam" id="PF13018">
    <property type="entry name" value="ESPR"/>
    <property type="match status" value="1"/>
</dbReference>
<dbReference type="Pfam" id="PF07581">
    <property type="entry name" value="Glug"/>
    <property type="match status" value="1"/>
</dbReference>
<evidence type="ECO:0000313" key="7">
    <source>
        <dbReference type="Proteomes" id="UP000494330"/>
    </source>
</evidence>
<dbReference type="Proteomes" id="UP000494330">
    <property type="component" value="Unassembled WGS sequence"/>
</dbReference>
<dbReference type="InterPro" id="IPR050909">
    <property type="entry name" value="Bact_Autotransporter_VF"/>
</dbReference>
<sequence>MNKAYSLVWNDAQGGWCAVSETARRRGKAGGGKRLLAVGVSLLGLAATSAYALPTGGAVASGQADIATSADGKTMSINQHTDKLITNWQDFSVGGGERVSFKQPDAKSIALNRVIGTNGSQIHGQIDANGKVFVVNPNGVVFGAGAQVNVGGLVASAKDVSDKDFLAGNYRFSGASSKSVENAGTIAAAEGGSVALLGARVSNTGVIRAQAGNVALGAGNAFNVNFDGNGLLSLQVEGGAMDAQAHNGGLLKAEGGEVLMTARAANGLLNAVVNNSGTIEAQGLGTRDGKIVLDGGLVQVAGKLNAASGDVTTRGERVKVSGDAQVDTRNVSGRTGTWTIESANANVDNADGALGGQTLSRALGTTNVALTNTSGDVTVDGALNWTSDHALTLTSQKGDVALKQAVAASGAKARVVANAAGEIRVDDKLALTGEQAHLELNSAKGHRFTQDNASATLSGRNASFSSNGEAYQVIHDVAGLRGVDRDLNGHYVLGNAVDGRGASFQSIGANGAFDGVFDGLGNTVSRLNVTAGGPAVGLFAENRGRIANLALDSLTLNNTSISSDSVIGGLAAYNRGTISNVRATRMSVSSSLSGRSESVVGGLVGVNNGGAIDGARFQGRISGNDKVTSIGGLVGQNLAGGRIANGRADAEITSKGAPALGTYTVGGLVGTNWDATVSDSSSGGKLSVGDNVVAGGLVGLAGSGAIERSTSSVAVSSGKNGYVGGAIGWSFDTALSAVSASGSVGAASGATVGGLVGSNVGGSIRDASANGNVTATAGSTLGGLVGSNVGGAISQSHASGNVTGNGAAAVGGFAGEHAGAVLADVSAKGRVSNTASGVVGGLVGRNDGTIRQGVAEGDVIAGNASTAGGLVAVNDGTIDASKSGGTVRGGLNNTVGGLVGENHGAIVASSSTSNASAGRDSYVGGLVGLNKGLNAVVSGSKAFGDVTLASGLAVGGFVGWNEALITGSESSGTVSGVGTMSGGFVGGNAGTIRLSSTSSKIDYPAQARPSVYGGFAGINTAIIESSLTTGAASAERFAGMNLGVVGGNR</sequence>
<dbReference type="GO" id="GO:0005576">
    <property type="term" value="C:extracellular region"/>
    <property type="evidence" value="ECO:0007669"/>
    <property type="project" value="UniProtKB-SubCell"/>
</dbReference>
<dbReference type="InterPro" id="IPR008638">
    <property type="entry name" value="FhaB/CdiA-like_TPS"/>
</dbReference>
<keyword evidence="3" id="KW-0732">Signal</keyword>
<proteinExistence type="predicted"/>
<feature type="domain" description="Filamentous haemagglutinin FhaB/tRNA nuclease CdiA-like TPS" evidence="5">
    <location>
        <begin position="50"/>
        <end position="164"/>
    </location>
</feature>